<sequence>MSQPSPSQLIELPKCIESLNDEGRHFMGMTISPVVNHFSSSIGDSMHPITFHKSSLYNTNGKDELFLNSEDQSMGRIISPAVNDFPLSKNYPSLIKKSNHSHSKFQIAQKLLT</sequence>
<name>A0A9Q3FCP3_9BASI</name>
<evidence type="ECO:0000313" key="1">
    <source>
        <dbReference type="EMBL" id="MBW0537916.1"/>
    </source>
</evidence>
<keyword evidence="2" id="KW-1185">Reference proteome</keyword>
<protein>
    <submittedName>
        <fullName evidence="1">Uncharacterized protein</fullName>
    </submittedName>
</protein>
<proteinExistence type="predicted"/>
<gene>
    <name evidence="1" type="ORF">O181_077631</name>
</gene>
<accession>A0A9Q3FCP3</accession>
<comment type="caution">
    <text evidence="1">The sequence shown here is derived from an EMBL/GenBank/DDBJ whole genome shotgun (WGS) entry which is preliminary data.</text>
</comment>
<dbReference type="Proteomes" id="UP000765509">
    <property type="component" value="Unassembled WGS sequence"/>
</dbReference>
<dbReference type="EMBL" id="AVOT02042508">
    <property type="protein sequence ID" value="MBW0537916.1"/>
    <property type="molecule type" value="Genomic_DNA"/>
</dbReference>
<organism evidence="1 2">
    <name type="scientific">Austropuccinia psidii MF-1</name>
    <dbReference type="NCBI Taxonomy" id="1389203"/>
    <lineage>
        <taxon>Eukaryota</taxon>
        <taxon>Fungi</taxon>
        <taxon>Dikarya</taxon>
        <taxon>Basidiomycota</taxon>
        <taxon>Pucciniomycotina</taxon>
        <taxon>Pucciniomycetes</taxon>
        <taxon>Pucciniales</taxon>
        <taxon>Sphaerophragmiaceae</taxon>
        <taxon>Austropuccinia</taxon>
    </lineage>
</organism>
<dbReference type="AlphaFoldDB" id="A0A9Q3FCP3"/>
<evidence type="ECO:0000313" key="2">
    <source>
        <dbReference type="Proteomes" id="UP000765509"/>
    </source>
</evidence>
<reference evidence="1" key="1">
    <citation type="submission" date="2021-03" db="EMBL/GenBank/DDBJ databases">
        <title>Draft genome sequence of rust myrtle Austropuccinia psidii MF-1, a brazilian biotype.</title>
        <authorList>
            <person name="Quecine M.C."/>
            <person name="Pachon D.M.R."/>
            <person name="Bonatelli M.L."/>
            <person name="Correr F.H."/>
            <person name="Franceschini L.M."/>
            <person name="Leite T.F."/>
            <person name="Margarido G.R.A."/>
            <person name="Almeida C.A."/>
            <person name="Ferrarezi J.A."/>
            <person name="Labate C.A."/>
        </authorList>
    </citation>
    <scope>NUCLEOTIDE SEQUENCE</scope>
    <source>
        <strain evidence="1">MF-1</strain>
    </source>
</reference>